<feature type="region of interest" description="Disordered" evidence="1">
    <location>
        <begin position="267"/>
        <end position="291"/>
    </location>
</feature>
<dbReference type="STRING" id="5364.A0A5C3MIE3"/>
<organism evidence="2 3">
    <name type="scientific">Heliocybe sulcata</name>
    <dbReference type="NCBI Taxonomy" id="5364"/>
    <lineage>
        <taxon>Eukaryota</taxon>
        <taxon>Fungi</taxon>
        <taxon>Dikarya</taxon>
        <taxon>Basidiomycota</taxon>
        <taxon>Agaricomycotina</taxon>
        <taxon>Agaricomycetes</taxon>
        <taxon>Gloeophyllales</taxon>
        <taxon>Gloeophyllaceae</taxon>
        <taxon>Heliocybe</taxon>
    </lineage>
</organism>
<evidence type="ECO:0000313" key="2">
    <source>
        <dbReference type="EMBL" id="TFK45199.1"/>
    </source>
</evidence>
<dbReference type="AlphaFoldDB" id="A0A5C3MIE3"/>
<gene>
    <name evidence="2" type="ORF">OE88DRAFT_1729819</name>
</gene>
<reference evidence="2 3" key="1">
    <citation type="journal article" date="2019" name="Nat. Ecol. Evol.">
        <title>Megaphylogeny resolves global patterns of mushroom evolution.</title>
        <authorList>
            <person name="Varga T."/>
            <person name="Krizsan K."/>
            <person name="Foldi C."/>
            <person name="Dima B."/>
            <person name="Sanchez-Garcia M."/>
            <person name="Sanchez-Ramirez S."/>
            <person name="Szollosi G.J."/>
            <person name="Szarkandi J.G."/>
            <person name="Papp V."/>
            <person name="Albert L."/>
            <person name="Andreopoulos W."/>
            <person name="Angelini C."/>
            <person name="Antonin V."/>
            <person name="Barry K.W."/>
            <person name="Bougher N.L."/>
            <person name="Buchanan P."/>
            <person name="Buyck B."/>
            <person name="Bense V."/>
            <person name="Catcheside P."/>
            <person name="Chovatia M."/>
            <person name="Cooper J."/>
            <person name="Damon W."/>
            <person name="Desjardin D."/>
            <person name="Finy P."/>
            <person name="Geml J."/>
            <person name="Haridas S."/>
            <person name="Hughes K."/>
            <person name="Justo A."/>
            <person name="Karasinski D."/>
            <person name="Kautmanova I."/>
            <person name="Kiss B."/>
            <person name="Kocsube S."/>
            <person name="Kotiranta H."/>
            <person name="LaButti K.M."/>
            <person name="Lechner B.E."/>
            <person name="Liimatainen K."/>
            <person name="Lipzen A."/>
            <person name="Lukacs Z."/>
            <person name="Mihaltcheva S."/>
            <person name="Morgado L.N."/>
            <person name="Niskanen T."/>
            <person name="Noordeloos M.E."/>
            <person name="Ohm R.A."/>
            <person name="Ortiz-Santana B."/>
            <person name="Ovrebo C."/>
            <person name="Racz N."/>
            <person name="Riley R."/>
            <person name="Savchenko A."/>
            <person name="Shiryaev A."/>
            <person name="Soop K."/>
            <person name="Spirin V."/>
            <person name="Szebenyi C."/>
            <person name="Tomsovsky M."/>
            <person name="Tulloss R.E."/>
            <person name="Uehling J."/>
            <person name="Grigoriev I.V."/>
            <person name="Vagvolgyi C."/>
            <person name="Papp T."/>
            <person name="Martin F.M."/>
            <person name="Miettinen O."/>
            <person name="Hibbett D.S."/>
            <person name="Nagy L.G."/>
        </authorList>
    </citation>
    <scope>NUCLEOTIDE SEQUENCE [LARGE SCALE GENOMIC DNA]</scope>
    <source>
        <strain evidence="2 3">OMC1185</strain>
    </source>
</reference>
<dbReference type="EMBL" id="ML213558">
    <property type="protein sequence ID" value="TFK45199.1"/>
    <property type="molecule type" value="Genomic_DNA"/>
</dbReference>
<protein>
    <submittedName>
        <fullName evidence="2">Uncharacterized protein</fullName>
    </submittedName>
</protein>
<feature type="compositionally biased region" description="Polar residues" evidence="1">
    <location>
        <begin position="322"/>
        <end position="344"/>
    </location>
</feature>
<feature type="region of interest" description="Disordered" evidence="1">
    <location>
        <begin position="322"/>
        <end position="348"/>
    </location>
</feature>
<keyword evidence="3" id="KW-1185">Reference proteome</keyword>
<feature type="compositionally biased region" description="Low complexity" evidence="1">
    <location>
        <begin position="408"/>
        <end position="441"/>
    </location>
</feature>
<dbReference type="OrthoDB" id="3235325at2759"/>
<accession>A0A5C3MIE3</accession>
<evidence type="ECO:0000256" key="1">
    <source>
        <dbReference type="SAM" id="MobiDB-lite"/>
    </source>
</evidence>
<dbReference type="Proteomes" id="UP000305948">
    <property type="component" value="Unassembled WGS sequence"/>
</dbReference>
<name>A0A5C3MIE3_9AGAM</name>
<proteinExistence type="predicted"/>
<sequence>MSVLALAPITGYSTWVLWTTTHCSQIARGHTKKELGETVERLGIVQQELGVAKGTIMSLEGIVMNMSARAGTLAAQPAPSAASGTIATLESYGLSLKPNWEYPKAESYSSEKLRHMFWTHSAWRDADNRADEKIPPPGPKGKKRCSEGINVAYWFICDDNGVMVDGYRSQEMVKKTWDFLFTILKTGDATLTWESVGLHIKNAYYTLMKNEFHELAYCNNDWKALAVVSRVYQTFSKNYVKPKLRGAQATIDLNSLQKIEDATAEDLAATGSPERAGPSTGASSLGITGERVGQKCQSSSLLGGIPKSKSAVKKRRLNLQNPYTMAGTPNSSSNAQSADPNANASAHEEGLSTYAQSAGASMNMQEAEPNAHEEDPNANAPSLDPGANAHEDDPDADPNANAPPPLDPNANAPPLLGPNTNSSPLLGPNANAPLLLDPGANAHEDDPDADPNTNAPPLLDPNTNSSPLLGPNAKSSPLLDPNANAPVLLDPNANSSPLLDPNANCLPVDSSKEGGERGGLMGKKPRGKLVQKPNDVKTAKKLFQKEQFDKGNITDAQFRKMWKELSDDLKKEYSERAMALIVAGGDETGKSAGRKKGKESKA</sequence>
<feature type="region of interest" description="Disordered" evidence="1">
    <location>
        <begin position="361"/>
        <end position="534"/>
    </location>
</feature>
<evidence type="ECO:0000313" key="3">
    <source>
        <dbReference type="Proteomes" id="UP000305948"/>
    </source>
</evidence>